<comment type="subcellular location">
    <subcellularLocation>
        <location evidence="1">Cell membrane</location>
        <topology evidence="1">Multi-pass membrane protein</topology>
    </subcellularLocation>
</comment>
<reference evidence="8 9" key="1">
    <citation type="journal article" date="2016" name="Nat. Commun.">
        <title>Thousands of microbial genomes shed light on interconnected biogeochemical processes in an aquifer system.</title>
        <authorList>
            <person name="Anantharaman K."/>
            <person name="Brown C.T."/>
            <person name="Hug L.A."/>
            <person name="Sharon I."/>
            <person name="Castelle C.J."/>
            <person name="Probst A.J."/>
            <person name="Thomas B.C."/>
            <person name="Singh A."/>
            <person name="Wilkins M.J."/>
            <person name="Karaoz U."/>
            <person name="Brodie E.L."/>
            <person name="Williams K.H."/>
            <person name="Hubbard S.S."/>
            <person name="Banfield J.F."/>
        </authorList>
    </citation>
    <scope>NUCLEOTIDE SEQUENCE [LARGE SCALE GENOMIC DNA]</scope>
</reference>
<feature type="transmembrane region" description="Helical" evidence="6">
    <location>
        <begin position="150"/>
        <end position="176"/>
    </location>
</feature>
<evidence type="ECO:0000259" key="7">
    <source>
        <dbReference type="Pfam" id="PF06271"/>
    </source>
</evidence>
<evidence type="ECO:0000256" key="2">
    <source>
        <dbReference type="ARBA" id="ARBA00022475"/>
    </source>
</evidence>
<sequence length="206" mass="23008">MEAVAEENSQLPVKQQEHAGFAVRGAAAIIDQLIVGIPLSILLTIMRVSNDAIENYASLGVLVYMTLMTGTRSTTIGKKYFNLQVVRTDDSKMDLTRAFVREIIGKLISYVVLFIGIFWIIFDKQKQGWHDKIAGTYVVYTAPLSRGKKLLANILILVIPGLAFLGILATLLLLILNPKGQLEKARQQQQLQQQIQQNIENQIQTD</sequence>
<evidence type="ECO:0000256" key="6">
    <source>
        <dbReference type="SAM" id="Phobius"/>
    </source>
</evidence>
<evidence type="ECO:0000256" key="5">
    <source>
        <dbReference type="ARBA" id="ARBA00023136"/>
    </source>
</evidence>
<evidence type="ECO:0000313" key="9">
    <source>
        <dbReference type="Proteomes" id="UP000176822"/>
    </source>
</evidence>
<comment type="caution">
    <text evidence="8">The sequence shown here is derived from an EMBL/GenBank/DDBJ whole genome shotgun (WGS) entry which is preliminary data.</text>
</comment>
<evidence type="ECO:0000256" key="3">
    <source>
        <dbReference type="ARBA" id="ARBA00022692"/>
    </source>
</evidence>
<keyword evidence="3 6" id="KW-0812">Transmembrane</keyword>
<dbReference type="AlphaFoldDB" id="A0A1F4Z1C3"/>
<dbReference type="InterPro" id="IPR010432">
    <property type="entry name" value="RDD"/>
</dbReference>
<keyword evidence="5 6" id="KW-0472">Membrane</keyword>
<protein>
    <recommendedName>
        <fullName evidence="7">RDD domain-containing protein</fullName>
    </recommendedName>
</protein>
<evidence type="ECO:0000256" key="1">
    <source>
        <dbReference type="ARBA" id="ARBA00004651"/>
    </source>
</evidence>
<gene>
    <name evidence="8" type="ORF">A2972_04805</name>
</gene>
<evidence type="ECO:0000313" key="8">
    <source>
        <dbReference type="EMBL" id="OGC99897.1"/>
    </source>
</evidence>
<feature type="transmembrane region" description="Helical" evidence="6">
    <location>
        <begin position="21"/>
        <end position="46"/>
    </location>
</feature>
<dbReference type="Pfam" id="PF06271">
    <property type="entry name" value="RDD"/>
    <property type="match status" value="1"/>
</dbReference>
<dbReference type="PANTHER" id="PTHR36115">
    <property type="entry name" value="PROLINE-RICH ANTIGEN HOMOLOG-RELATED"/>
    <property type="match status" value="1"/>
</dbReference>
<keyword evidence="4 6" id="KW-1133">Transmembrane helix</keyword>
<accession>A0A1F4Z1C3</accession>
<feature type="transmembrane region" description="Helical" evidence="6">
    <location>
        <begin position="103"/>
        <end position="122"/>
    </location>
</feature>
<dbReference type="InterPro" id="IPR051791">
    <property type="entry name" value="Pra-immunoreactive"/>
</dbReference>
<dbReference type="GO" id="GO:0005886">
    <property type="term" value="C:plasma membrane"/>
    <property type="evidence" value="ECO:0007669"/>
    <property type="project" value="UniProtKB-SubCell"/>
</dbReference>
<feature type="domain" description="RDD" evidence="7">
    <location>
        <begin position="19"/>
        <end position="135"/>
    </location>
</feature>
<keyword evidence="2" id="KW-1003">Cell membrane</keyword>
<evidence type="ECO:0000256" key="4">
    <source>
        <dbReference type="ARBA" id="ARBA00022989"/>
    </source>
</evidence>
<dbReference type="EMBL" id="MEXM01000048">
    <property type="protein sequence ID" value="OGC99897.1"/>
    <property type="molecule type" value="Genomic_DNA"/>
</dbReference>
<dbReference type="Proteomes" id="UP000176822">
    <property type="component" value="Unassembled WGS sequence"/>
</dbReference>
<dbReference type="PANTHER" id="PTHR36115:SF4">
    <property type="entry name" value="MEMBRANE PROTEIN"/>
    <property type="match status" value="1"/>
</dbReference>
<name>A0A1F4Z1C3_9BACT</name>
<organism evidence="8 9">
    <name type="scientific">Candidatus Amesbacteria bacterium RIFCSPLOWO2_01_FULL_47_33</name>
    <dbReference type="NCBI Taxonomy" id="1797258"/>
    <lineage>
        <taxon>Bacteria</taxon>
        <taxon>Candidatus Amesiibacteriota</taxon>
    </lineage>
</organism>
<proteinExistence type="predicted"/>
<feature type="transmembrane region" description="Helical" evidence="6">
    <location>
        <begin position="52"/>
        <end position="70"/>
    </location>
</feature>